<comment type="caution">
    <text evidence="1">The sequence shown here is derived from an EMBL/GenBank/DDBJ whole genome shotgun (WGS) entry which is preliminary data.</text>
</comment>
<accession>A0ACC0UYQ6</accession>
<evidence type="ECO:0000313" key="2">
    <source>
        <dbReference type="Proteomes" id="UP001163324"/>
    </source>
</evidence>
<evidence type="ECO:0000313" key="1">
    <source>
        <dbReference type="EMBL" id="KAI9898801.1"/>
    </source>
</evidence>
<organism evidence="1 2">
    <name type="scientific">Trichothecium roseum</name>
    <dbReference type="NCBI Taxonomy" id="47278"/>
    <lineage>
        <taxon>Eukaryota</taxon>
        <taxon>Fungi</taxon>
        <taxon>Dikarya</taxon>
        <taxon>Ascomycota</taxon>
        <taxon>Pezizomycotina</taxon>
        <taxon>Sordariomycetes</taxon>
        <taxon>Hypocreomycetidae</taxon>
        <taxon>Hypocreales</taxon>
        <taxon>Hypocreales incertae sedis</taxon>
        <taxon>Trichothecium</taxon>
    </lineage>
</organism>
<proteinExistence type="predicted"/>
<protein>
    <submittedName>
        <fullName evidence="1">Uncharacterized protein</fullName>
    </submittedName>
</protein>
<dbReference type="Proteomes" id="UP001163324">
    <property type="component" value="Chromosome 6"/>
</dbReference>
<reference evidence="1" key="1">
    <citation type="submission" date="2022-10" db="EMBL/GenBank/DDBJ databases">
        <title>Complete Genome of Trichothecium roseum strain YXFP-22015, a Plant Pathogen Isolated from Citrus.</title>
        <authorList>
            <person name="Wang Y."/>
            <person name="Zhu L."/>
        </authorList>
    </citation>
    <scope>NUCLEOTIDE SEQUENCE</scope>
    <source>
        <strain evidence="1">YXFP-22015</strain>
    </source>
</reference>
<gene>
    <name evidence="1" type="ORF">N3K66_007161</name>
</gene>
<sequence length="110" mass="12530">MIVTRLVSLTNFVVASSALGFQVFVLYPWHKQLDESFEELKKEHVRVLQAVRDVANEVDPGSRRGIRDGILQRMGHSQHRLLLKTIDVYIVQQKAGSGYSSQACNNIHRQ</sequence>
<keyword evidence="2" id="KW-1185">Reference proteome</keyword>
<dbReference type="EMBL" id="CM047945">
    <property type="protein sequence ID" value="KAI9898801.1"/>
    <property type="molecule type" value="Genomic_DNA"/>
</dbReference>
<name>A0ACC0UYQ6_9HYPO</name>